<evidence type="ECO:0000313" key="4">
    <source>
        <dbReference type="EMBL" id="SPO23509.1"/>
    </source>
</evidence>
<evidence type="ECO:0000256" key="1">
    <source>
        <dbReference type="SAM" id="MobiDB-lite"/>
    </source>
</evidence>
<protein>
    <submittedName>
        <fullName evidence="4">Uncharacterized protein</fullName>
    </submittedName>
</protein>
<dbReference type="EMBL" id="OOIN01000005">
    <property type="protein sequence ID" value="SPO23509.1"/>
    <property type="molecule type" value="Genomic_DNA"/>
</dbReference>
<evidence type="ECO:0000313" key="5">
    <source>
        <dbReference type="Proteomes" id="UP000324022"/>
    </source>
</evidence>
<feature type="signal peptide" evidence="3">
    <location>
        <begin position="1"/>
        <end position="21"/>
    </location>
</feature>
<dbReference type="AlphaFoldDB" id="A0A5C3E234"/>
<feature type="compositionally biased region" description="Low complexity" evidence="1">
    <location>
        <begin position="55"/>
        <end position="82"/>
    </location>
</feature>
<keyword evidence="3" id="KW-0732">Signal</keyword>
<proteinExistence type="predicted"/>
<evidence type="ECO:0000256" key="3">
    <source>
        <dbReference type="SAM" id="SignalP"/>
    </source>
</evidence>
<name>A0A5C3E234_9BASI</name>
<feature type="region of interest" description="Disordered" evidence="1">
    <location>
        <begin position="54"/>
        <end position="82"/>
    </location>
</feature>
<organism evidence="4 5">
    <name type="scientific">Ustilago trichophora</name>
    <dbReference type="NCBI Taxonomy" id="86804"/>
    <lineage>
        <taxon>Eukaryota</taxon>
        <taxon>Fungi</taxon>
        <taxon>Dikarya</taxon>
        <taxon>Basidiomycota</taxon>
        <taxon>Ustilaginomycotina</taxon>
        <taxon>Ustilaginomycetes</taxon>
        <taxon>Ustilaginales</taxon>
        <taxon>Ustilaginaceae</taxon>
        <taxon>Ustilago</taxon>
    </lineage>
</organism>
<dbReference type="Proteomes" id="UP000324022">
    <property type="component" value="Unassembled WGS sequence"/>
</dbReference>
<evidence type="ECO:0000256" key="2">
    <source>
        <dbReference type="SAM" id="Phobius"/>
    </source>
</evidence>
<keyword evidence="5" id="KW-1185">Reference proteome</keyword>
<accession>A0A5C3E234</accession>
<reference evidence="4 5" key="1">
    <citation type="submission" date="2018-03" db="EMBL/GenBank/DDBJ databases">
        <authorList>
            <person name="Guldener U."/>
        </authorList>
    </citation>
    <scope>NUCLEOTIDE SEQUENCE [LARGE SCALE GENOMIC DNA]</scope>
    <source>
        <strain evidence="4 5">NBRC100155</strain>
    </source>
</reference>
<gene>
    <name evidence="4" type="ORF">UTRI_02188</name>
</gene>
<keyword evidence="2" id="KW-1133">Transmembrane helix</keyword>
<feature type="transmembrane region" description="Helical" evidence="2">
    <location>
        <begin position="181"/>
        <end position="202"/>
    </location>
</feature>
<keyword evidence="2" id="KW-0812">Transmembrane</keyword>
<keyword evidence="2" id="KW-0472">Membrane</keyword>
<dbReference type="OrthoDB" id="2553689at2759"/>
<sequence length="203" mass="21103">MQFATLYTVAAVLALVSMSCAQLHADSVAQPFIDRSLSDSNPLLSERSLLEARQASNTTTTATTSSSAAQSTASGSAPAGGDATITESTCSMTNHLAVNQQASWGNGFINTCCGFSTGTQCWYRRQDDVSPQQECEIPSCADLESEDKSRMIGFNPLNSTNGSGKYGNIFLSLGMLSPAAIMMPAMGAVVVAVAIAVLANVVV</sequence>
<feature type="chain" id="PRO_5022974534" evidence="3">
    <location>
        <begin position="22"/>
        <end position="203"/>
    </location>
</feature>